<dbReference type="SMART" id="SM00360">
    <property type="entry name" value="RRM"/>
    <property type="match status" value="1"/>
</dbReference>
<feature type="compositionally biased region" description="Basic and acidic residues" evidence="3">
    <location>
        <begin position="218"/>
        <end position="227"/>
    </location>
</feature>
<feature type="compositionally biased region" description="Acidic residues" evidence="3">
    <location>
        <begin position="118"/>
        <end position="132"/>
    </location>
</feature>
<evidence type="ECO:0000313" key="5">
    <source>
        <dbReference type="EMBL" id="RMX88683.1"/>
    </source>
</evidence>
<dbReference type="CDD" id="cd12411">
    <property type="entry name" value="RRM_ist3_like"/>
    <property type="match status" value="1"/>
</dbReference>
<dbReference type="AlphaFoldDB" id="A0A3M6XCY4"/>
<proteinExistence type="predicted"/>
<dbReference type="InterPro" id="IPR012677">
    <property type="entry name" value="Nucleotide-bd_a/b_plait_sf"/>
</dbReference>
<feature type="region of interest" description="Disordered" evidence="3">
    <location>
        <begin position="189"/>
        <end position="271"/>
    </location>
</feature>
<evidence type="ECO:0000256" key="1">
    <source>
        <dbReference type="ARBA" id="ARBA00022884"/>
    </source>
</evidence>
<dbReference type="GO" id="GO:0003723">
    <property type="term" value="F:RNA binding"/>
    <property type="evidence" value="ECO:0007669"/>
    <property type="project" value="UniProtKB-UniRule"/>
</dbReference>
<reference evidence="5 6" key="1">
    <citation type="journal article" date="2018" name="BMC Genomics">
        <title>Genomic evidence for intraspecific hybridization in a clonal and extremely halotolerant yeast.</title>
        <authorList>
            <person name="Gostincar C."/>
            <person name="Stajich J.E."/>
            <person name="Zupancic J."/>
            <person name="Zalar P."/>
            <person name="Gunde-Cimerman N."/>
        </authorList>
    </citation>
    <scope>NUCLEOTIDE SEQUENCE [LARGE SCALE GENOMIC DNA]</scope>
    <source>
        <strain evidence="5 6">EXF-6656</strain>
    </source>
</reference>
<dbReference type="Proteomes" id="UP000281245">
    <property type="component" value="Unassembled WGS sequence"/>
</dbReference>
<comment type="caution">
    <text evidence="5">The sequence shown here is derived from an EMBL/GenBank/DDBJ whole genome shotgun (WGS) entry which is preliminary data.</text>
</comment>
<dbReference type="InterPro" id="IPR035979">
    <property type="entry name" value="RBD_domain_sf"/>
</dbReference>
<dbReference type="Pfam" id="PF00076">
    <property type="entry name" value="RRM_1"/>
    <property type="match status" value="1"/>
</dbReference>
<dbReference type="VEuPathDB" id="FungiDB:BTJ68_11462"/>
<keyword evidence="1 2" id="KW-0694">RNA-binding</keyword>
<dbReference type="GO" id="GO:0005686">
    <property type="term" value="C:U2 snRNP"/>
    <property type="evidence" value="ECO:0007669"/>
    <property type="project" value="TreeGrafter"/>
</dbReference>
<dbReference type="PROSITE" id="PS50102">
    <property type="entry name" value="RRM"/>
    <property type="match status" value="1"/>
</dbReference>
<dbReference type="SUPFAM" id="SSF54928">
    <property type="entry name" value="RNA-binding domain, RBD"/>
    <property type="match status" value="1"/>
</dbReference>
<name>A0A3M6XCY4_HORWE</name>
<dbReference type="GO" id="GO:0071011">
    <property type="term" value="C:precatalytic spliceosome"/>
    <property type="evidence" value="ECO:0007669"/>
    <property type="project" value="TreeGrafter"/>
</dbReference>
<accession>A0A3M6XCY4</accession>
<evidence type="ECO:0000256" key="3">
    <source>
        <dbReference type="SAM" id="MobiDB-lite"/>
    </source>
</evidence>
<dbReference type="PANTHER" id="PTHR45880:SF1">
    <property type="entry name" value="RNA-BINDING MOTIF PROTEIN, X-LINKED 2"/>
    <property type="match status" value="1"/>
</dbReference>
<protein>
    <recommendedName>
        <fullName evidence="4">RRM domain-containing protein</fullName>
    </recommendedName>
</protein>
<dbReference type="GO" id="GO:0071013">
    <property type="term" value="C:catalytic step 2 spliceosome"/>
    <property type="evidence" value="ECO:0007669"/>
    <property type="project" value="TreeGrafter"/>
</dbReference>
<organism evidence="5 6">
    <name type="scientific">Hortaea werneckii</name>
    <name type="common">Black yeast</name>
    <name type="synonym">Cladosporium werneckii</name>
    <dbReference type="NCBI Taxonomy" id="91943"/>
    <lineage>
        <taxon>Eukaryota</taxon>
        <taxon>Fungi</taxon>
        <taxon>Dikarya</taxon>
        <taxon>Ascomycota</taxon>
        <taxon>Pezizomycotina</taxon>
        <taxon>Dothideomycetes</taxon>
        <taxon>Dothideomycetidae</taxon>
        <taxon>Mycosphaerellales</taxon>
        <taxon>Teratosphaeriaceae</taxon>
        <taxon>Hortaea</taxon>
    </lineage>
</organism>
<feature type="compositionally biased region" description="Basic and acidic residues" evidence="3">
    <location>
        <begin position="528"/>
        <end position="542"/>
    </location>
</feature>
<dbReference type="VEuPathDB" id="FungiDB:BTJ68_14694"/>
<feature type="compositionally biased region" description="Basic and acidic residues" evidence="3">
    <location>
        <begin position="236"/>
        <end position="259"/>
    </location>
</feature>
<dbReference type="EMBL" id="QWIJ01000060">
    <property type="protein sequence ID" value="RMX88683.1"/>
    <property type="molecule type" value="Genomic_DNA"/>
</dbReference>
<feature type="region of interest" description="Disordered" evidence="3">
    <location>
        <begin position="117"/>
        <end position="156"/>
    </location>
</feature>
<dbReference type="InterPro" id="IPR045844">
    <property type="entry name" value="RRM_Ist3-like"/>
</dbReference>
<evidence type="ECO:0000256" key="2">
    <source>
        <dbReference type="PROSITE-ProRule" id="PRU00176"/>
    </source>
</evidence>
<dbReference type="OrthoDB" id="3926908at2759"/>
<feature type="compositionally biased region" description="Basic and acidic residues" evidence="3">
    <location>
        <begin position="453"/>
        <end position="482"/>
    </location>
</feature>
<feature type="region of interest" description="Disordered" evidence="3">
    <location>
        <begin position="453"/>
        <end position="542"/>
    </location>
</feature>
<dbReference type="Gene3D" id="3.30.70.330">
    <property type="match status" value="1"/>
</dbReference>
<feature type="domain" description="RRM" evidence="4">
    <location>
        <begin position="33"/>
        <end position="111"/>
    </location>
</feature>
<evidence type="ECO:0000313" key="6">
    <source>
        <dbReference type="Proteomes" id="UP000281245"/>
    </source>
</evidence>
<sequence>MQSVRQVQRLNDLELQKVVPPNASWHTDYRDTAYIYIGGLPFELSEGDVLTIFSQYGNPVHINLVRDKETGKSKGFAFLKYEDQRSCDLAVDNLSGAGVMGRLISVDHTRYKKKEGEIETVGDETEDGDETDKEGAARSKRRRTESESEEERPMIKEEVELAKLKNSMEDDDPMKAYMIQEKQAEVEDALKAVSLRKSKDKDRERRHKHKHHHRSRRDHSDDENDHKKDRHRSRRHREDEVDGERDGRRSRRSKTDQHRIQKNQPKKIGYVSTAGMAAQHDKAGNWANYVPHDLKYAADFEDALAKVALDADATHDGIRVLPDSSDEQAVDGASVRAKDVNLQSLPNISEDDLPLPLEDSRRIFVSPVPGVKLTHPAGYLEGGPGLDPEMDTFQEDFLARHPDVTTPVELKSAVGKEVDEAVEQLKERLRKRRAAKERNEQIEKELKALRDQHEMELKIHNRMREESERKKEAREKRRRDPEGAQSSMSISCGDQRPYSADRHMTTQSSKSVATREDEHTQDVVANRPAHEWSDDADKTSSDDRAMDYVRVYSMSSWSGYCAYVY</sequence>
<evidence type="ECO:0000259" key="4">
    <source>
        <dbReference type="PROSITE" id="PS50102"/>
    </source>
</evidence>
<dbReference type="InterPro" id="IPR000504">
    <property type="entry name" value="RRM_dom"/>
</dbReference>
<dbReference type="PANTHER" id="PTHR45880">
    <property type="entry name" value="RNA-BINDING MOTIF PROTEIN, X-LINKED 2"/>
    <property type="match status" value="1"/>
</dbReference>
<dbReference type="InterPro" id="IPR051847">
    <property type="entry name" value="RNA_proc/Spliceosome_comp"/>
</dbReference>
<gene>
    <name evidence="5" type="ORF">D0869_01443</name>
</gene>
<feature type="compositionally biased region" description="Basic residues" evidence="3">
    <location>
        <begin position="204"/>
        <end position="217"/>
    </location>
</feature>
<dbReference type="GO" id="GO:0000398">
    <property type="term" value="P:mRNA splicing, via spliceosome"/>
    <property type="evidence" value="ECO:0007669"/>
    <property type="project" value="InterPro"/>
</dbReference>